<dbReference type="InterPro" id="IPR032675">
    <property type="entry name" value="LRR_dom_sf"/>
</dbReference>
<evidence type="ECO:0000313" key="4">
    <source>
        <dbReference type="EnsemblMetazoa" id="CapteP192847"/>
    </source>
</evidence>
<dbReference type="GO" id="GO:0031012">
    <property type="term" value="C:extracellular matrix"/>
    <property type="evidence" value="ECO:0007669"/>
    <property type="project" value="TreeGrafter"/>
</dbReference>
<evidence type="ECO:0000313" key="3">
    <source>
        <dbReference type="EMBL" id="ELU17269.1"/>
    </source>
</evidence>
<keyword evidence="5" id="KW-1185">Reference proteome</keyword>
<dbReference type="Proteomes" id="UP000014760">
    <property type="component" value="Unassembled WGS sequence"/>
</dbReference>
<proteinExistence type="predicted"/>
<reference evidence="4" key="3">
    <citation type="submission" date="2015-06" db="UniProtKB">
        <authorList>
            <consortium name="EnsemblMetazoa"/>
        </authorList>
    </citation>
    <scope>IDENTIFICATION</scope>
</reference>
<reference evidence="3 5" key="2">
    <citation type="journal article" date="2013" name="Nature">
        <title>Insights into bilaterian evolution from three spiralian genomes.</title>
        <authorList>
            <person name="Simakov O."/>
            <person name="Marletaz F."/>
            <person name="Cho S.J."/>
            <person name="Edsinger-Gonzales E."/>
            <person name="Havlak P."/>
            <person name="Hellsten U."/>
            <person name="Kuo D.H."/>
            <person name="Larsson T."/>
            <person name="Lv J."/>
            <person name="Arendt D."/>
            <person name="Savage R."/>
            <person name="Osoegawa K."/>
            <person name="de Jong P."/>
            <person name="Grimwood J."/>
            <person name="Chapman J.A."/>
            <person name="Shapiro H."/>
            <person name="Aerts A."/>
            <person name="Otillar R.P."/>
            <person name="Terry A.Y."/>
            <person name="Boore J.L."/>
            <person name="Grigoriev I.V."/>
            <person name="Lindberg D.R."/>
            <person name="Seaver E.C."/>
            <person name="Weisblat D.A."/>
            <person name="Putnam N.H."/>
            <person name="Rokhsar D.S."/>
        </authorList>
    </citation>
    <scope>NUCLEOTIDE SEQUENCE</scope>
    <source>
        <strain evidence="3 5">I ESC-2004</strain>
    </source>
</reference>
<dbReference type="OrthoDB" id="271226at2759"/>
<protein>
    <recommendedName>
        <fullName evidence="6">LRRCT domain-containing protein</fullName>
    </recommendedName>
</protein>
<dbReference type="PANTHER" id="PTHR24373:SF370">
    <property type="entry name" value="FISH-LIPS, ISOFORM E"/>
    <property type="match status" value="1"/>
</dbReference>
<dbReference type="InterPro" id="IPR001611">
    <property type="entry name" value="Leu-rich_rpt"/>
</dbReference>
<dbReference type="STRING" id="283909.R7VF79"/>
<dbReference type="InterPro" id="IPR050328">
    <property type="entry name" value="Dev_Immune_Receptor"/>
</dbReference>
<dbReference type="OMA" id="VWIDNEG"/>
<dbReference type="SUPFAM" id="SSF52058">
    <property type="entry name" value="L domain-like"/>
    <property type="match status" value="1"/>
</dbReference>
<feature type="signal peptide" evidence="2">
    <location>
        <begin position="1"/>
        <end position="19"/>
    </location>
</feature>
<evidence type="ECO:0000256" key="1">
    <source>
        <dbReference type="ARBA" id="ARBA00022729"/>
    </source>
</evidence>
<dbReference type="EnsemblMetazoa" id="CapteT192847">
    <property type="protein sequence ID" value="CapteP192847"/>
    <property type="gene ID" value="CapteG192847"/>
</dbReference>
<organism evidence="3">
    <name type="scientific">Capitella teleta</name>
    <name type="common">Polychaete worm</name>
    <dbReference type="NCBI Taxonomy" id="283909"/>
    <lineage>
        <taxon>Eukaryota</taxon>
        <taxon>Metazoa</taxon>
        <taxon>Spiralia</taxon>
        <taxon>Lophotrochozoa</taxon>
        <taxon>Annelida</taxon>
        <taxon>Polychaeta</taxon>
        <taxon>Sedentaria</taxon>
        <taxon>Scolecida</taxon>
        <taxon>Capitellidae</taxon>
        <taxon>Capitella</taxon>
    </lineage>
</organism>
<evidence type="ECO:0000256" key="2">
    <source>
        <dbReference type="SAM" id="SignalP"/>
    </source>
</evidence>
<feature type="chain" id="PRO_5008789063" description="LRRCT domain-containing protein" evidence="2">
    <location>
        <begin position="20"/>
        <end position="267"/>
    </location>
</feature>
<keyword evidence="1 2" id="KW-0732">Signal</keyword>
<accession>R7VF79</accession>
<name>R7VF79_CAPTE</name>
<dbReference type="HOGENOM" id="CLU_074440_0_0_1"/>
<dbReference type="Pfam" id="PF13855">
    <property type="entry name" value="LRR_8"/>
    <property type="match status" value="2"/>
</dbReference>
<dbReference type="GO" id="GO:0005615">
    <property type="term" value="C:extracellular space"/>
    <property type="evidence" value="ECO:0007669"/>
    <property type="project" value="TreeGrafter"/>
</dbReference>
<dbReference type="AlphaFoldDB" id="R7VF79"/>
<dbReference type="PROSITE" id="PS51450">
    <property type="entry name" value="LRR"/>
    <property type="match status" value="1"/>
</dbReference>
<dbReference type="EMBL" id="AMQN01016965">
    <property type="status" value="NOT_ANNOTATED_CDS"/>
    <property type="molecule type" value="Genomic_DNA"/>
</dbReference>
<dbReference type="Gene3D" id="3.80.10.10">
    <property type="entry name" value="Ribonuclease Inhibitor"/>
    <property type="match status" value="2"/>
</dbReference>
<gene>
    <name evidence="3" type="ORF">CAPTEDRAFT_192847</name>
</gene>
<dbReference type="EMBL" id="KB292596">
    <property type="protein sequence ID" value="ELU17269.1"/>
    <property type="molecule type" value="Genomic_DNA"/>
</dbReference>
<sequence length="267" mass="30168">MEVRHLACLLVCLLKTGQAVQTVFEYDSQSLTSVPDSISSELVELSLVYNLITQISQADFNDKYPDLKTLSFSDNKISFVESGCFKGTQLLFINLENNLLTNFPDFHEVNNTLLAVYVTSNAITKISEEEINYLTNLKYLHLAENPIVSLPDLPMNLPALQYLELTGISFHCCSGIAWIRRESEITIDTDTYPCNSQSKWTSSSLQDITEEMLLNEPCAVNGEYSTRGAESMLVFNIEYSSDILIYQLVEQYQLGLRRLDKGYMATC</sequence>
<evidence type="ECO:0008006" key="6">
    <source>
        <dbReference type="Google" id="ProtNLM"/>
    </source>
</evidence>
<evidence type="ECO:0000313" key="5">
    <source>
        <dbReference type="Proteomes" id="UP000014760"/>
    </source>
</evidence>
<reference evidence="5" key="1">
    <citation type="submission" date="2012-12" db="EMBL/GenBank/DDBJ databases">
        <authorList>
            <person name="Hellsten U."/>
            <person name="Grimwood J."/>
            <person name="Chapman J.A."/>
            <person name="Shapiro H."/>
            <person name="Aerts A."/>
            <person name="Otillar R.P."/>
            <person name="Terry A.Y."/>
            <person name="Boore J.L."/>
            <person name="Simakov O."/>
            <person name="Marletaz F."/>
            <person name="Cho S.-J."/>
            <person name="Edsinger-Gonzales E."/>
            <person name="Havlak P."/>
            <person name="Kuo D.-H."/>
            <person name="Larsson T."/>
            <person name="Lv J."/>
            <person name="Arendt D."/>
            <person name="Savage R."/>
            <person name="Osoegawa K."/>
            <person name="de Jong P."/>
            <person name="Lindberg D.R."/>
            <person name="Seaver E.C."/>
            <person name="Weisblat D.A."/>
            <person name="Putnam N.H."/>
            <person name="Grigoriev I.V."/>
            <person name="Rokhsar D.S."/>
        </authorList>
    </citation>
    <scope>NUCLEOTIDE SEQUENCE</scope>
    <source>
        <strain evidence="5">I ESC-2004</strain>
    </source>
</reference>
<dbReference type="PANTHER" id="PTHR24373">
    <property type="entry name" value="SLIT RELATED LEUCINE-RICH REPEAT NEURONAL PROTEIN"/>
    <property type="match status" value="1"/>
</dbReference>